<reference evidence="3" key="1">
    <citation type="submission" date="2016-06" db="EMBL/GenBank/DDBJ databases">
        <authorList>
            <person name="Varghese N."/>
            <person name="Submissions Spin"/>
        </authorList>
    </citation>
    <scope>NUCLEOTIDE SEQUENCE [LARGE SCALE GENOMIC DNA]</scope>
    <source>
        <strain evidence="3">DSM 44815</strain>
    </source>
</reference>
<dbReference type="OrthoDB" id="3579673at2"/>
<gene>
    <name evidence="2" type="ORF">GA0070611_1033</name>
</gene>
<dbReference type="EMBL" id="LT594323">
    <property type="protein sequence ID" value="SBT39818.1"/>
    <property type="molecule type" value="Genomic_DNA"/>
</dbReference>
<dbReference type="PATRIC" id="fig|261654.4.peg.1059"/>
<dbReference type="AlphaFoldDB" id="A0A1A8Z7Q6"/>
<dbReference type="STRING" id="261654.GA0070611_1033"/>
<organism evidence="2 3">
    <name type="scientific">Micromonospora auratinigra</name>
    <dbReference type="NCBI Taxonomy" id="261654"/>
    <lineage>
        <taxon>Bacteria</taxon>
        <taxon>Bacillati</taxon>
        <taxon>Actinomycetota</taxon>
        <taxon>Actinomycetes</taxon>
        <taxon>Micromonosporales</taxon>
        <taxon>Micromonosporaceae</taxon>
        <taxon>Micromonospora</taxon>
    </lineage>
</organism>
<keyword evidence="1" id="KW-0812">Transmembrane</keyword>
<feature type="transmembrane region" description="Helical" evidence="1">
    <location>
        <begin position="186"/>
        <end position="204"/>
    </location>
</feature>
<feature type="transmembrane region" description="Helical" evidence="1">
    <location>
        <begin position="111"/>
        <end position="139"/>
    </location>
</feature>
<sequence>MIRLTWRQFRVPALAGLAGLVLLGAYLVYLGVAIRRDEQSYLSRCRTGGDCAGALAQFLGGYQNTLLYLAGLLALVPAVLGMFWGAPLVARELETGTHRLVWNQSVTRTRWFAVKLLVVGSAAVTVTGLASLLLTWAASPVDRLAGDRFGTIVFGARNVVPLGYAAFGFVLGTVTGALVRRTLPAMALTAVAFTLVQLLVPNVLRPHLMPPVTVTRPMTAEAINEARALGSLTGAPVVKGLSVPDAWVSEVSELRTRDGRPLSGEAFDRCFRDPPRTGATGTFGDAAACLGRLDLHVRLSFQPNRRYWAFQWRELAIYLALTGLLAGVGRWWIRRRVT</sequence>
<proteinExistence type="predicted"/>
<dbReference type="GO" id="GO:0140359">
    <property type="term" value="F:ABC-type transporter activity"/>
    <property type="evidence" value="ECO:0007669"/>
    <property type="project" value="InterPro"/>
</dbReference>
<accession>A0A1A8Z7Q6</accession>
<feature type="transmembrane region" description="Helical" evidence="1">
    <location>
        <begin position="12"/>
        <end position="34"/>
    </location>
</feature>
<keyword evidence="3" id="KW-1185">Reference proteome</keyword>
<dbReference type="GO" id="GO:0005886">
    <property type="term" value="C:plasma membrane"/>
    <property type="evidence" value="ECO:0007669"/>
    <property type="project" value="UniProtKB-SubCell"/>
</dbReference>
<evidence type="ECO:0000256" key="1">
    <source>
        <dbReference type="SAM" id="Phobius"/>
    </source>
</evidence>
<protein>
    <submittedName>
        <fullName evidence="2">ABC-2 family transporter protein</fullName>
    </submittedName>
</protein>
<evidence type="ECO:0000313" key="3">
    <source>
        <dbReference type="Proteomes" id="UP000199385"/>
    </source>
</evidence>
<keyword evidence="1" id="KW-1133">Transmembrane helix</keyword>
<dbReference type="RefSeq" id="WP_091658260.1">
    <property type="nucleotide sequence ID" value="NZ_LT594323.1"/>
</dbReference>
<feature type="transmembrane region" description="Helical" evidence="1">
    <location>
        <begin position="66"/>
        <end position="90"/>
    </location>
</feature>
<dbReference type="Proteomes" id="UP000199385">
    <property type="component" value="Chromosome I"/>
</dbReference>
<name>A0A1A8Z7Q6_9ACTN</name>
<feature type="transmembrane region" description="Helical" evidence="1">
    <location>
        <begin position="315"/>
        <end position="333"/>
    </location>
</feature>
<feature type="transmembrane region" description="Helical" evidence="1">
    <location>
        <begin position="159"/>
        <end position="179"/>
    </location>
</feature>
<evidence type="ECO:0000313" key="2">
    <source>
        <dbReference type="EMBL" id="SBT39818.1"/>
    </source>
</evidence>
<keyword evidence="1" id="KW-0472">Membrane</keyword>